<proteinExistence type="predicted"/>
<feature type="transmembrane region" description="Helical" evidence="1">
    <location>
        <begin position="38"/>
        <end position="59"/>
    </location>
</feature>
<evidence type="ECO:0000256" key="1">
    <source>
        <dbReference type="SAM" id="Phobius"/>
    </source>
</evidence>
<gene>
    <name evidence="2" type="ORF">NCTC7582_03272</name>
</gene>
<keyword evidence="1" id="KW-1133">Transmembrane helix</keyword>
<name>A0A2X0Y2Z8_9BACI</name>
<accession>A0A2X0Y2Z8</accession>
<feature type="transmembrane region" description="Helical" evidence="1">
    <location>
        <begin position="111"/>
        <end position="130"/>
    </location>
</feature>
<evidence type="ECO:0000313" key="3">
    <source>
        <dbReference type="Proteomes" id="UP000251431"/>
    </source>
</evidence>
<dbReference type="RefSeq" id="WP_233436323.1">
    <property type="nucleotide sequence ID" value="NZ_UAQE01000001.1"/>
</dbReference>
<feature type="transmembrane region" description="Helical" evidence="1">
    <location>
        <begin position="79"/>
        <end position="99"/>
    </location>
</feature>
<organism evidence="2 3">
    <name type="scientific">Lysinibacillus capsici</name>
    <dbReference type="NCBI Taxonomy" id="2115968"/>
    <lineage>
        <taxon>Bacteria</taxon>
        <taxon>Bacillati</taxon>
        <taxon>Bacillota</taxon>
        <taxon>Bacilli</taxon>
        <taxon>Bacillales</taxon>
        <taxon>Bacillaceae</taxon>
        <taxon>Lysinibacillus</taxon>
    </lineage>
</organism>
<reference evidence="2 3" key="1">
    <citation type="submission" date="2018-06" db="EMBL/GenBank/DDBJ databases">
        <authorList>
            <consortium name="Pathogen Informatics"/>
            <person name="Doyle S."/>
        </authorList>
    </citation>
    <scope>NUCLEOTIDE SEQUENCE [LARGE SCALE GENOMIC DNA]</scope>
    <source>
        <strain evidence="2 3">NCTC7582</strain>
    </source>
</reference>
<protein>
    <submittedName>
        <fullName evidence="2">Uncharacterized protein</fullName>
    </submittedName>
</protein>
<sequence>MNDLKKQMDQIDIPESLHQRSLQGIEQATKEQHKPLHWVPKVLTVAVTLATGGFVAFMVGEQHVDNDRASALMSQLDHLSSPMYWILAILCVCIILYISRKKLKVGADQKKTIGVALVLILLIGNSTIFLQHQFIKPIVVPTVIEVTDSLQNALEVRYITNKDDHRYVKYLQAEDVQLPIVYDQTEQANLVNGFYYPLDTSQDLRYQNIRLAFFQLDLNTMKKVMASKTVYLVLNDGMKLPAPIHFTRETFIDENQIMNHSYSQSQHDSEQIISFTLQQDAVFDAFYVPATLEDKILFKEWRLNDQRYTASDFPFSVTKGQRLEMIIQFKEDPLDINTSIGFSGPDGYLTKRVYSQAYFTSNLVEKVRENNE</sequence>
<keyword evidence="1" id="KW-0812">Transmembrane</keyword>
<dbReference type="EMBL" id="UAQE01000001">
    <property type="protein sequence ID" value="SPU00418.1"/>
    <property type="molecule type" value="Genomic_DNA"/>
</dbReference>
<dbReference type="Proteomes" id="UP000251431">
    <property type="component" value="Unassembled WGS sequence"/>
</dbReference>
<keyword evidence="1" id="KW-0472">Membrane</keyword>
<evidence type="ECO:0000313" key="2">
    <source>
        <dbReference type="EMBL" id="SPU00418.1"/>
    </source>
</evidence>
<dbReference type="AlphaFoldDB" id="A0A2X0Y2Z8"/>